<name>A0A7Y9ZG17_9MICO</name>
<evidence type="ECO:0000313" key="1">
    <source>
        <dbReference type="EMBL" id="NYI42701.1"/>
    </source>
</evidence>
<reference evidence="1 2" key="1">
    <citation type="submission" date="2020-07" db="EMBL/GenBank/DDBJ databases">
        <title>Sequencing the genomes of 1000 actinobacteria strains.</title>
        <authorList>
            <person name="Klenk H.-P."/>
        </authorList>
    </citation>
    <scope>NUCLEOTIDE SEQUENCE [LARGE SCALE GENOMIC DNA]</scope>
    <source>
        <strain evidence="1 2">DSM 19970</strain>
    </source>
</reference>
<protein>
    <submittedName>
        <fullName evidence="1">Uncharacterized protein</fullName>
    </submittedName>
</protein>
<sequence length="69" mass="7500">MHNSSTIFSDMIHQTAERLADVKKRPCDIDHISPTSPSAVSNNRAALIATTALLHALPVGLLLPDNVRR</sequence>
<evidence type="ECO:0000313" key="2">
    <source>
        <dbReference type="Proteomes" id="UP000547973"/>
    </source>
</evidence>
<dbReference type="Proteomes" id="UP000547973">
    <property type="component" value="Unassembled WGS sequence"/>
</dbReference>
<keyword evidence="2" id="KW-1185">Reference proteome</keyword>
<dbReference type="EMBL" id="JACBZO010000001">
    <property type="protein sequence ID" value="NYI42701.1"/>
    <property type="molecule type" value="Genomic_DNA"/>
</dbReference>
<accession>A0A7Y9ZG17</accession>
<proteinExistence type="predicted"/>
<organism evidence="1 2">
    <name type="scientific">Demequina lutea</name>
    <dbReference type="NCBI Taxonomy" id="431489"/>
    <lineage>
        <taxon>Bacteria</taxon>
        <taxon>Bacillati</taxon>
        <taxon>Actinomycetota</taxon>
        <taxon>Actinomycetes</taxon>
        <taxon>Micrococcales</taxon>
        <taxon>Demequinaceae</taxon>
        <taxon>Demequina</taxon>
    </lineage>
</organism>
<gene>
    <name evidence="1" type="ORF">BKA03_002820</name>
</gene>
<dbReference type="AlphaFoldDB" id="A0A7Y9ZG17"/>
<comment type="caution">
    <text evidence="1">The sequence shown here is derived from an EMBL/GenBank/DDBJ whole genome shotgun (WGS) entry which is preliminary data.</text>
</comment>